<dbReference type="EMBL" id="FXYE01000001">
    <property type="protein sequence ID" value="SMX35258.1"/>
    <property type="molecule type" value="Genomic_DNA"/>
</dbReference>
<proteinExistence type="predicted"/>
<name>A0A238JX73_9RHOB</name>
<protein>
    <recommendedName>
        <fullName evidence="1">DUF2059 domain-containing protein</fullName>
    </recommendedName>
</protein>
<gene>
    <name evidence="2" type="ORF">COL8621_01728</name>
</gene>
<evidence type="ECO:0000259" key="1">
    <source>
        <dbReference type="Pfam" id="PF09832"/>
    </source>
</evidence>
<reference evidence="3" key="1">
    <citation type="submission" date="2017-05" db="EMBL/GenBank/DDBJ databases">
        <authorList>
            <person name="Rodrigo-Torres L."/>
            <person name="Arahal R. D."/>
            <person name="Lucena T."/>
        </authorList>
    </citation>
    <scope>NUCLEOTIDE SEQUENCE [LARGE SCALE GENOMIC DNA]</scope>
    <source>
        <strain evidence="3">CECT 8621</strain>
    </source>
</reference>
<feature type="domain" description="DUF2059" evidence="1">
    <location>
        <begin position="113"/>
        <end position="170"/>
    </location>
</feature>
<dbReference type="Pfam" id="PF09832">
    <property type="entry name" value="DUF2059"/>
    <property type="match status" value="1"/>
</dbReference>
<dbReference type="InterPro" id="IPR018637">
    <property type="entry name" value="DUF2059"/>
</dbReference>
<evidence type="ECO:0000313" key="3">
    <source>
        <dbReference type="Proteomes" id="UP000202922"/>
    </source>
</evidence>
<evidence type="ECO:0000313" key="2">
    <source>
        <dbReference type="EMBL" id="SMX35258.1"/>
    </source>
</evidence>
<dbReference type="AlphaFoldDB" id="A0A238JX73"/>
<dbReference type="Proteomes" id="UP000202922">
    <property type="component" value="Unassembled WGS sequence"/>
</dbReference>
<organism evidence="2 3">
    <name type="scientific">Actibacterium lipolyticum</name>
    <dbReference type="NCBI Taxonomy" id="1524263"/>
    <lineage>
        <taxon>Bacteria</taxon>
        <taxon>Pseudomonadati</taxon>
        <taxon>Pseudomonadota</taxon>
        <taxon>Alphaproteobacteria</taxon>
        <taxon>Rhodobacterales</taxon>
        <taxon>Roseobacteraceae</taxon>
        <taxon>Actibacterium</taxon>
    </lineage>
</organism>
<keyword evidence="3" id="KW-1185">Reference proteome</keyword>
<sequence>MPSGGRCKPLFAHTAFYLGKGGAEAYVQANKSLGHPMFKPFILFFAAAVFASPLSAEPSPKLVELVDALRLSDSLEIMVQEGTAYGDEIEAEMFAERGGARWQAMVASVYDLERMEDLMVGVLEDELDSADLDPLIEFFSSERGVKIVELEIAARRAMLDDGVDEAGRDRLARMRSEGDPRLDVLKEFEAVNELISWNVAGGLNANFAFFQGLVDGGAFPFEVTEEQMLADVWSQEEDLRAETADWLFSYLAFAYQPLNDADLRAYIDASATKEGRALNVAMFEGFDIVFRTISRELGLGAAQFIAGQDI</sequence>
<accession>A0A238JX73</accession>